<evidence type="ECO:0000256" key="4">
    <source>
        <dbReference type="SAM" id="MobiDB-lite"/>
    </source>
</evidence>
<evidence type="ECO:0000259" key="5">
    <source>
        <dbReference type="PROSITE" id="PS51184"/>
    </source>
</evidence>
<evidence type="ECO:0000313" key="6">
    <source>
        <dbReference type="EMBL" id="EED95503.1"/>
    </source>
</evidence>
<dbReference type="PANTHER" id="PTHR13096:SF8">
    <property type="entry name" value="RIBOSOMAL OXYGENASE 1"/>
    <property type="match status" value="1"/>
</dbReference>
<dbReference type="SUPFAM" id="SSF51197">
    <property type="entry name" value="Clavaminate synthase-like"/>
    <property type="match status" value="1"/>
</dbReference>
<dbReference type="GO" id="GO:0005506">
    <property type="term" value="F:iron ion binding"/>
    <property type="evidence" value="ECO:0007669"/>
    <property type="project" value="UniProtKB-UniRule"/>
</dbReference>
<organism evidence="6 7">
    <name type="scientific">Thalassiosira pseudonana</name>
    <name type="common">Marine diatom</name>
    <name type="synonym">Cyclotella nana</name>
    <dbReference type="NCBI Taxonomy" id="35128"/>
    <lineage>
        <taxon>Eukaryota</taxon>
        <taxon>Sar</taxon>
        <taxon>Stramenopiles</taxon>
        <taxon>Ochrophyta</taxon>
        <taxon>Bacillariophyta</taxon>
        <taxon>Coscinodiscophyceae</taxon>
        <taxon>Thalassiosirophycidae</taxon>
        <taxon>Thalassiosirales</taxon>
        <taxon>Thalassiosiraceae</taxon>
        <taxon>Thalassiosira</taxon>
    </lineage>
</organism>
<dbReference type="AlphaFoldDB" id="B8BVR1"/>
<keyword evidence="2 3" id="KW-0408">Iron</keyword>
<reference evidence="6 7" key="1">
    <citation type="journal article" date="2004" name="Science">
        <title>The genome of the diatom Thalassiosira pseudonana: ecology, evolution, and metabolism.</title>
        <authorList>
            <person name="Armbrust E.V."/>
            <person name="Berges J.A."/>
            <person name="Bowler C."/>
            <person name="Green B.R."/>
            <person name="Martinez D."/>
            <person name="Putnam N.H."/>
            <person name="Zhou S."/>
            <person name="Allen A.E."/>
            <person name="Apt K.E."/>
            <person name="Bechner M."/>
            <person name="Brzezinski M.A."/>
            <person name="Chaal B.K."/>
            <person name="Chiovitti A."/>
            <person name="Davis A.K."/>
            <person name="Demarest M.S."/>
            <person name="Detter J.C."/>
            <person name="Glavina T."/>
            <person name="Goodstein D."/>
            <person name="Hadi M.Z."/>
            <person name="Hellsten U."/>
            <person name="Hildebrand M."/>
            <person name="Jenkins B.D."/>
            <person name="Jurka J."/>
            <person name="Kapitonov V.V."/>
            <person name="Kroger N."/>
            <person name="Lau W.W."/>
            <person name="Lane T.W."/>
            <person name="Larimer F.W."/>
            <person name="Lippmeier J.C."/>
            <person name="Lucas S."/>
            <person name="Medina M."/>
            <person name="Montsant A."/>
            <person name="Obornik M."/>
            <person name="Parker M.S."/>
            <person name="Palenik B."/>
            <person name="Pazour G.J."/>
            <person name="Richardson P.M."/>
            <person name="Rynearson T.A."/>
            <person name="Saito M.A."/>
            <person name="Schwartz D.C."/>
            <person name="Thamatrakoln K."/>
            <person name="Valentin K."/>
            <person name="Vardi A."/>
            <person name="Wilkerson F.P."/>
            <person name="Rokhsar D.S."/>
        </authorList>
    </citation>
    <scope>NUCLEOTIDE SEQUENCE [LARGE SCALE GENOMIC DNA]</scope>
    <source>
        <strain evidence="6 7">CCMP1335</strain>
    </source>
</reference>
<keyword evidence="3" id="KW-0805">Transcription regulation</keyword>
<keyword evidence="3" id="KW-0560">Oxidoreductase</keyword>
<comment type="subcellular location">
    <subcellularLocation>
        <location evidence="3">Nucleus</location>
    </subcellularLocation>
</comment>
<dbReference type="GeneID" id="7452899"/>
<keyword evidence="3" id="KW-0804">Transcription</keyword>
<evidence type="ECO:0000313" key="7">
    <source>
        <dbReference type="Proteomes" id="UP000001449"/>
    </source>
</evidence>
<dbReference type="eggNOG" id="KOG3706">
    <property type="taxonomic scope" value="Eukaryota"/>
</dbReference>
<feature type="compositionally biased region" description="Polar residues" evidence="4">
    <location>
        <begin position="88"/>
        <end position="103"/>
    </location>
</feature>
<dbReference type="RefSeq" id="XP_002288060.1">
    <property type="nucleotide sequence ID" value="XM_002288024.1"/>
</dbReference>
<accession>B8BVR1</accession>
<dbReference type="PANTHER" id="PTHR13096">
    <property type="entry name" value="MINA53 MYC INDUCED NUCLEAR ANTIGEN"/>
    <property type="match status" value="1"/>
</dbReference>
<keyword evidence="7" id="KW-1185">Reference proteome</keyword>
<evidence type="ECO:0000256" key="3">
    <source>
        <dbReference type="RuleBase" id="RU366061"/>
    </source>
</evidence>
<keyword evidence="3" id="KW-0223">Dioxygenase</keyword>
<dbReference type="EMBL" id="CM000639">
    <property type="protein sequence ID" value="EED95503.1"/>
    <property type="molecule type" value="Genomic_DNA"/>
</dbReference>
<proteinExistence type="inferred from homology"/>
<dbReference type="Proteomes" id="UP000001449">
    <property type="component" value="Chromosome 2"/>
</dbReference>
<dbReference type="HOGENOM" id="CLU_568012_0_0_1"/>
<dbReference type="InParanoid" id="B8BVR1"/>
<comment type="function">
    <text evidence="3">Oxygenase that can act as both a histone lysine demethylase and a ribosomal histidine hydroxylase.</text>
</comment>
<gene>
    <name evidence="6" type="ORF">THAPSDRAFT_21524</name>
</gene>
<dbReference type="InterPro" id="IPR039994">
    <property type="entry name" value="NO66-like"/>
</dbReference>
<dbReference type="GO" id="GO:0005730">
    <property type="term" value="C:nucleolus"/>
    <property type="evidence" value="ECO:0000318"/>
    <property type="project" value="GO_Central"/>
</dbReference>
<sequence length="488" mass="53942">MGSSVFDDILSSSQCEYGFKIKSDDDGDDTDHGDDADARAKSFFKHIWQHQPMIFRSTHKTCQADGILRQTMTMGFNGVADMLHNCRKSSSPQSDDTSTNSAATAPPLFFQNGSPITDPYSMYSSNPHAAYLDGCSIVVNHADLQSASIAKLCNDLQSSFPHVYANAYLTPPNGFAVNAHADDRDVFVIQVLGTKKWNVYKKVPVEYPFENEQVGKSGREVPPSVFEGGLCFGNNVLDLGPGDVMYMPRGFVHEATTEILDVEDGHSPSFHITIAIATHDWCLSVVLADCFRKTLSEVVDYRKALPIGPSKEYEPEDSSSFLKRQLNQAMKLVQSSVTADMLDQHLRAKYKMHNTLANEYRSRIIISHQSKKRKASEDGVVGYKAASALTLESVIRVSTPEERNSVVMEEGQHRGLTVRDETRDILLQTLGAIKGDPSLRVKVGDLRGLIGDAEIERDNDLSMICDFTQLSFARCCVELGALAVVEEH</sequence>
<dbReference type="PaxDb" id="35128-Thaps21524"/>
<dbReference type="EC" id="1.14.11.-" evidence="3"/>
<feature type="region of interest" description="Disordered" evidence="4">
    <location>
        <begin position="87"/>
        <end position="106"/>
    </location>
</feature>
<protein>
    <recommendedName>
        <fullName evidence="3">Bifunctional lysine-specific demethylase and histidyl-hydroxylase</fullName>
        <ecNumber evidence="3">1.14.11.-</ecNumber>
    </recommendedName>
</protein>
<name>B8BVR1_THAPS</name>
<keyword evidence="3" id="KW-0539">Nucleus</keyword>
<dbReference type="Gene3D" id="2.60.120.650">
    <property type="entry name" value="Cupin"/>
    <property type="match status" value="1"/>
</dbReference>
<dbReference type="KEGG" id="tps:THAPSDRAFT_21524"/>
<reference evidence="6 7" key="2">
    <citation type="journal article" date="2008" name="Nature">
        <title>The Phaeodactylum genome reveals the evolutionary history of diatom genomes.</title>
        <authorList>
            <person name="Bowler C."/>
            <person name="Allen A.E."/>
            <person name="Badger J.H."/>
            <person name="Grimwood J."/>
            <person name="Jabbari K."/>
            <person name="Kuo A."/>
            <person name="Maheswari U."/>
            <person name="Martens C."/>
            <person name="Maumus F."/>
            <person name="Otillar R.P."/>
            <person name="Rayko E."/>
            <person name="Salamov A."/>
            <person name="Vandepoele K."/>
            <person name="Beszteri B."/>
            <person name="Gruber A."/>
            <person name="Heijde M."/>
            <person name="Katinka M."/>
            <person name="Mock T."/>
            <person name="Valentin K."/>
            <person name="Verret F."/>
            <person name="Berges J.A."/>
            <person name="Brownlee C."/>
            <person name="Cadoret J.P."/>
            <person name="Chiovitti A."/>
            <person name="Choi C.J."/>
            <person name="Coesel S."/>
            <person name="De Martino A."/>
            <person name="Detter J.C."/>
            <person name="Durkin C."/>
            <person name="Falciatore A."/>
            <person name="Fournet J."/>
            <person name="Haruta M."/>
            <person name="Huysman M.J."/>
            <person name="Jenkins B.D."/>
            <person name="Jiroutova K."/>
            <person name="Jorgensen R.E."/>
            <person name="Joubert Y."/>
            <person name="Kaplan A."/>
            <person name="Kroger N."/>
            <person name="Kroth P.G."/>
            <person name="La Roche J."/>
            <person name="Lindquist E."/>
            <person name="Lommer M."/>
            <person name="Martin-Jezequel V."/>
            <person name="Lopez P.J."/>
            <person name="Lucas S."/>
            <person name="Mangogna M."/>
            <person name="McGinnis K."/>
            <person name="Medlin L.K."/>
            <person name="Montsant A."/>
            <person name="Oudot-Le Secq M.P."/>
            <person name="Napoli C."/>
            <person name="Obornik M."/>
            <person name="Parker M.S."/>
            <person name="Petit J.L."/>
            <person name="Porcel B.M."/>
            <person name="Poulsen N."/>
            <person name="Robison M."/>
            <person name="Rychlewski L."/>
            <person name="Rynearson T.A."/>
            <person name="Schmutz J."/>
            <person name="Shapiro H."/>
            <person name="Siaut M."/>
            <person name="Stanley M."/>
            <person name="Sussman M.R."/>
            <person name="Taylor A.R."/>
            <person name="Vardi A."/>
            <person name="von Dassow P."/>
            <person name="Vyverman W."/>
            <person name="Willis A."/>
            <person name="Wyrwicz L.S."/>
            <person name="Rokhsar D.S."/>
            <person name="Weissenbach J."/>
            <person name="Armbrust E.V."/>
            <person name="Green B.R."/>
            <person name="Van de Peer Y."/>
            <person name="Grigoriev I.V."/>
        </authorList>
    </citation>
    <scope>NUCLEOTIDE SEQUENCE [LARGE SCALE GENOMIC DNA]</scope>
    <source>
        <strain evidence="6 7">CCMP1335</strain>
    </source>
</reference>
<keyword evidence="1 3" id="KW-0479">Metal-binding</keyword>
<evidence type="ECO:0000256" key="2">
    <source>
        <dbReference type="ARBA" id="ARBA00023004"/>
    </source>
</evidence>
<comment type="similarity">
    <text evidence="3">Belongs to the ROX family.</text>
</comment>
<dbReference type="PROSITE" id="PS51184">
    <property type="entry name" value="JMJC"/>
    <property type="match status" value="1"/>
</dbReference>
<dbReference type="GO" id="GO:0032453">
    <property type="term" value="F:histone H3K4 demethylase activity"/>
    <property type="evidence" value="ECO:0000318"/>
    <property type="project" value="GO_Central"/>
</dbReference>
<evidence type="ECO:0000256" key="1">
    <source>
        <dbReference type="ARBA" id="ARBA00022723"/>
    </source>
</evidence>
<comment type="cofactor">
    <cofactor evidence="3">
        <name>Fe(2+)</name>
        <dbReference type="ChEBI" id="CHEBI:29033"/>
    </cofactor>
    <text evidence="3">Binds 1 Fe(2+) ion per subunit.</text>
</comment>
<dbReference type="OMA" id="IATHDWC"/>
<dbReference type="GO" id="GO:0051864">
    <property type="term" value="F:histone H3K36 demethylase activity"/>
    <property type="evidence" value="ECO:0000318"/>
    <property type="project" value="GO_Central"/>
</dbReference>
<dbReference type="Pfam" id="PF08007">
    <property type="entry name" value="JmjC_2"/>
    <property type="match status" value="1"/>
</dbReference>
<feature type="domain" description="JmjC" evidence="5">
    <location>
        <begin position="141"/>
        <end position="293"/>
    </location>
</feature>
<dbReference type="InterPro" id="IPR003347">
    <property type="entry name" value="JmjC_dom"/>
</dbReference>